<evidence type="ECO:0000313" key="1">
    <source>
        <dbReference type="EMBL" id="RAU19908.1"/>
    </source>
</evidence>
<reference evidence="1 2" key="1">
    <citation type="submission" date="2018-06" db="EMBL/GenBank/DDBJ databases">
        <title>Nitrincola tibetense sp. nov., isolated from Lake XuguoCo on Tibetan Plateau.</title>
        <authorList>
            <person name="Xing P."/>
        </authorList>
    </citation>
    <scope>NUCLEOTIDE SEQUENCE [LARGE SCALE GENOMIC DNA]</scope>
    <source>
        <strain evidence="2">xg18</strain>
    </source>
</reference>
<sequence>MMLINGGVQLFVGLIMLVMLPINNAAASSTRDHFNEMYRDCVTREGGYLNNGIIAMCTQEVIDAVLVRLEHRVEEMSQPRVFHGASEGFDEYDREQRALFQSGVEEYQRSILQVCRYMGYHIGSPANPLCVMDMMVNLLAILDDYDRK</sequence>
<dbReference type="Proteomes" id="UP000250744">
    <property type="component" value="Unassembled WGS sequence"/>
</dbReference>
<accession>A0A364NS31</accession>
<dbReference type="OrthoDB" id="6119941at2"/>
<dbReference type="EMBL" id="QKRX01000001">
    <property type="protein sequence ID" value="RAU19908.1"/>
    <property type="molecule type" value="Genomic_DNA"/>
</dbReference>
<organism evidence="1 2">
    <name type="scientific">Nitrincola tibetensis</name>
    <dbReference type="NCBI Taxonomy" id="2219697"/>
    <lineage>
        <taxon>Bacteria</taxon>
        <taxon>Pseudomonadati</taxon>
        <taxon>Pseudomonadota</taxon>
        <taxon>Gammaproteobacteria</taxon>
        <taxon>Oceanospirillales</taxon>
        <taxon>Oceanospirillaceae</taxon>
        <taxon>Nitrincola</taxon>
    </lineage>
</organism>
<gene>
    <name evidence="1" type="ORF">DN062_02210</name>
</gene>
<proteinExistence type="predicted"/>
<protein>
    <submittedName>
        <fullName evidence="1">Uncharacterized protein</fullName>
    </submittedName>
</protein>
<name>A0A364NS31_9GAMM</name>
<dbReference type="AlphaFoldDB" id="A0A364NS31"/>
<comment type="caution">
    <text evidence="1">The sequence shown here is derived from an EMBL/GenBank/DDBJ whole genome shotgun (WGS) entry which is preliminary data.</text>
</comment>
<evidence type="ECO:0000313" key="2">
    <source>
        <dbReference type="Proteomes" id="UP000250744"/>
    </source>
</evidence>
<keyword evidence="2" id="KW-1185">Reference proteome</keyword>
<dbReference type="RefSeq" id="WP_112157102.1">
    <property type="nucleotide sequence ID" value="NZ_QKRX01000001.1"/>
</dbReference>